<keyword evidence="1" id="KW-0472">Membrane</keyword>
<dbReference type="NCBIfam" id="NF046009">
    <property type="entry name" value="MAGa3780_fam"/>
    <property type="match status" value="1"/>
</dbReference>
<feature type="transmembrane region" description="Helical" evidence="1">
    <location>
        <begin position="133"/>
        <end position="157"/>
    </location>
</feature>
<keyword evidence="3" id="KW-1185">Reference proteome</keyword>
<proteinExistence type="predicted"/>
<feature type="transmembrane region" description="Helical" evidence="1">
    <location>
        <begin position="82"/>
        <end position="101"/>
    </location>
</feature>
<comment type="caution">
    <text evidence="2">The sequence shown here is derived from an EMBL/GenBank/DDBJ whole genome shotgun (WGS) entry which is preliminary data.</text>
</comment>
<evidence type="ECO:0000256" key="1">
    <source>
        <dbReference type="SAM" id="Phobius"/>
    </source>
</evidence>
<keyword evidence="1" id="KW-0812">Transmembrane</keyword>
<evidence type="ECO:0000313" key="2">
    <source>
        <dbReference type="EMBL" id="ENY69212.1"/>
    </source>
</evidence>
<reference evidence="2 3" key="1">
    <citation type="journal article" date="2013" name="Genome Announc.">
        <title>Draft Genome Sequences of Mycoplasma alkalescens, Mycoplasma arginini, and Mycoplasma bovigenitalium, Three Species with Equivocal Pathogenic Status for Cattle.</title>
        <authorList>
            <person name="Manso-Silvan L."/>
            <person name="Tardy F."/>
            <person name="Baranowski E."/>
            <person name="Barre A."/>
            <person name="Blanchard A."/>
            <person name="Breton M."/>
            <person name="Couture C."/>
            <person name="Citti C."/>
            <person name="Dordet-Frisoni E."/>
            <person name="Dupuy V."/>
            <person name="Gaurivaud P."/>
            <person name="Jacob D."/>
            <person name="Lemaitre C."/>
            <person name="Nikolski M."/>
            <person name="Nouvel L.X."/>
            <person name="Poumarat F."/>
            <person name="Thebault P."/>
            <person name="Theil S."/>
            <person name="Thiaucourt F."/>
            <person name="Sirand-Pugnet P."/>
        </authorList>
    </citation>
    <scope>NUCLEOTIDE SEQUENCE [LARGE SCALE GENOMIC DNA]</scope>
    <source>
        <strain evidence="2 3">51080</strain>
    </source>
</reference>
<feature type="transmembrane region" description="Helical" evidence="1">
    <location>
        <begin position="17"/>
        <end position="38"/>
    </location>
</feature>
<dbReference type="AlphaFoldDB" id="N9V1H1"/>
<dbReference type="EMBL" id="AORH01000028">
    <property type="protein sequence ID" value="ENY69212.1"/>
    <property type="molecule type" value="Genomic_DNA"/>
</dbReference>
<dbReference type="PATRIC" id="fig|1188235.3.peg.479"/>
<organism evidence="2 3">
    <name type="scientific">Mycoplasmopsis bovigenitalium 51080</name>
    <dbReference type="NCBI Taxonomy" id="1188235"/>
    <lineage>
        <taxon>Bacteria</taxon>
        <taxon>Bacillati</taxon>
        <taxon>Mycoplasmatota</taxon>
        <taxon>Mycoplasmoidales</taxon>
        <taxon>Metamycoplasmataceae</taxon>
        <taxon>Mycoplasmopsis</taxon>
    </lineage>
</organism>
<keyword evidence="1" id="KW-1133">Transmembrane helix</keyword>
<dbReference type="OrthoDB" id="400065at2"/>
<feature type="transmembrane region" description="Helical" evidence="1">
    <location>
        <begin position="50"/>
        <end position="70"/>
    </location>
</feature>
<dbReference type="Proteomes" id="UP000013220">
    <property type="component" value="Unassembled WGS sequence"/>
</dbReference>
<evidence type="ECO:0000313" key="3">
    <source>
        <dbReference type="Proteomes" id="UP000013220"/>
    </source>
</evidence>
<protein>
    <submittedName>
        <fullName evidence="2">Uncharacterized protein</fullName>
    </submittedName>
</protein>
<name>N9V1H1_9BACT</name>
<sequence>MLIVLGVKRQSMTVKRLFFLSVALITVTFIVYWALISYKQSTWEKPYYEAIKSILTHAIHPIIGFIILGLIRKEVSISSKTIKIAIIIVICYLIFAFIVYLSTYSRFVEYRGVVIYSFLDFAYPLFYKAGNPLIVLLLNATIIIIAFALPIGLVYFWKAVYRIKNI</sequence>
<accession>N9V1H1</accession>
<dbReference type="eggNOG" id="ENOG5031YJE">
    <property type="taxonomic scope" value="Bacteria"/>
</dbReference>
<gene>
    <name evidence="2" type="ORF">MBVG_4650</name>
</gene>